<name>A0ABN8YKE6_RANTA</name>
<evidence type="ECO:0000256" key="1">
    <source>
        <dbReference type="SAM" id="MobiDB-lite"/>
    </source>
</evidence>
<sequence>MPVEAVSGPRPRVLICGLASVFSIPSSHSPPARCLGRLEQMFHLGLTDGFKPGLQRSDLWLPISFPKKPRRLRQAELSFCRLRLPAAAGGRSGGTRRKGQGLHRGFCFP</sequence>
<evidence type="ECO:0000313" key="3">
    <source>
        <dbReference type="Proteomes" id="UP001176941"/>
    </source>
</evidence>
<organism evidence="2 3">
    <name type="scientific">Rangifer tarandus platyrhynchus</name>
    <name type="common">Svalbard reindeer</name>
    <dbReference type="NCBI Taxonomy" id="3082113"/>
    <lineage>
        <taxon>Eukaryota</taxon>
        <taxon>Metazoa</taxon>
        <taxon>Chordata</taxon>
        <taxon>Craniata</taxon>
        <taxon>Vertebrata</taxon>
        <taxon>Euteleostomi</taxon>
        <taxon>Mammalia</taxon>
        <taxon>Eutheria</taxon>
        <taxon>Laurasiatheria</taxon>
        <taxon>Artiodactyla</taxon>
        <taxon>Ruminantia</taxon>
        <taxon>Pecora</taxon>
        <taxon>Cervidae</taxon>
        <taxon>Odocoileinae</taxon>
        <taxon>Rangifer</taxon>
    </lineage>
</organism>
<protein>
    <submittedName>
        <fullName evidence="2">Uncharacterized protein</fullName>
    </submittedName>
</protein>
<dbReference type="Proteomes" id="UP001176941">
    <property type="component" value="Chromosome 20"/>
</dbReference>
<reference evidence="2" key="1">
    <citation type="submission" date="2023-04" db="EMBL/GenBank/DDBJ databases">
        <authorList>
            <consortium name="ELIXIR-Norway"/>
        </authorList>
    </citation>
    <scope>NUCLEOTIDE SEQUENCE [LARGE SCALE GENOMIC DNA]</scope>
</reference>
<accession>A0ABN8YKE6</accession>
<evidence type="ECO:0000313" key="2">
    <source>
        <dbReference type="EMBL" id="CAI9162032.1"/>
    </source>
</evidence>
<proteinExistence type="predicted"/>
<keyword evidence="3" id="KW-1185">Reference proteome</keyword>
<feature type="region of interest" description="Disordered" evidence="1">
    <location>
        <begin position="88"/>
        <end position="109"/>
    </location>
</feature>
<dbReference type="EMBL" id="OX459956">
    <property type="protein sequence ID" value="CAI9162032.1"/>
    <property type="molecule type" value="Genomic_DNA"/>
</dbReference>
<gene>
    <name evidence="2" type="ORF">MRATA1EN1_LOCUS10994</name>
</gene>